<gene>
    <name evidence="3" type="ORF">K489DRAFT_156518</name>
</gene>
<feature type="region of interest" description="Disordered" evidence="1">
    <location>
        <begin position="42"/>
        <end position="62"/>
    </location>
</feature>
<name>A0A6J3MBY1_9PEZI</name>
<sequence length="139" mass="15807">MNTRLRIHHHHHYHHHDHSTACMRPTLQHHPRKHHASQAFLSMKSPPGQTHPRCDTASGKEIRPGSDVCASRFTSTIRAGPHAEQHRHAHQHHLRRHTCLCIQGISSRRNSDAAFPALSRTHYLRATVLYLSPPVAIAV</sequence>
<evidence type="ECO:0000256" key="1">
    <source>
        <dbReference type="SAM" id="MobiDB-lite"/>
    </source>
</evidence>
<feature type="compositionally biased region" description="Basic residues" evidence="1">
    <location>
        <begin position="1"/>
        <end position="17"/>
    </location>
</feature>
<organism evidence="3">
    <name type="scientific">Dissoconium aciculare CBS 342.82</name>
    <dbReference type="NCBI Taxonomy" id="1314786"/>
    <lineage>
        <taxon>Eukaryota</taxon>
        <taxon>Fungi</taxon>
        <taxon>Dikarya</taxon>
        <taxon>Ascomycota</taxon>
        <taxon>Pezizomycotina</taxon>
        <taxon>Dothideomycetes</taxon>
        <taxon>Dothideomycetidae</taxon>
        <taxon>Mycosphaerellales</taxon>
        <taxon>Dissoconiaceae</taxon>
        <taxon>Dissoconium</taxon>
    </lineage>
</organism>
<dbReference type="Proteomes" id="UP000504637">
    <property type="component" value="Unplaced"/>
</dbReference>
<reference evidence="3" key="3">
    <citation type="submission" date="2025-08" db="UniProtKB">
        <authorList>
            <consortium name="RefSeq"/>
        </authorList>
    </citation>
    <scope>IDENTIFICATION</scope>
    <source>
        <strain evidence="3">CBS 342.82</strain>
    </source>
</reference>
<reference evidence="3" key="2">
    <citation type="submission" date="2020-04" db="EMBL/GenBank/DDBJ databases">
        <authorList>
            <consortium name="NCBI Genome Project"/>
        </authorList>
    </citation>
    <scope>NUCLEOTIDE SEQUENCE</scope>
    <source>
        <strain evidence="3">CBS 342.82</strain>
    </source>
</reference>
<feature type="compositionally biased region" description="Basic and acidic residues" evidence="1">
    <location>
        <begin position="52"/>
        <end position="62"/>
    </location>
</feature>
<dbReference type="AlphaFoldDB" id="A0A6J3MBY1"/>
<evidence type="ECO:0000313" key="2">
    <source>
        <dbReference type="Proteomes" id="UP000504637"/>
    </source>
</evidence>
<dbReference type="RefSeq" id="XP_033462429.1">
    <property type="nucleotide sequence ID" value="XM_033599265.1"/>
</dbReference>
<accession>A0A6J3MBY1</accession>
<evidence type="ECO:0000313" key="3">
    <source>
        <dbReference type="RefSeq" id="XP_033462429.1"/>
    </source>
</evidence>
<dbReference type="GeneID" id="54357064"/>
<proteinExistence type="predicted"/>
<protein>
    <submittedName>
        <fullName evidence="3">Uncharacterized protein</fullName>
    </submittedName>
</protein>
<feature type="region of interest" description="Disordered" evidence="1">
    <location>
        <begin position="1"/>
        <end position="20"/>
    </location>
</feature>
<keyword evidence="2" id="KW-1185">Reference proteome</keyword>
<reference evidence="3" key="1">
    <citation type="submission" date="2020-01" db="EMBL/GenBank/DDBJ databases">
        <authorList>
            <consortium name="DOE Joint Genome Institute"/>
            <person name="Haridas S."/>
            <person name="Albert R."/>
            <person name="Binder M."/>
            <person name="Bloem J."/>
            <person name="Labutti K."/>
            <person name="Salamov A."/>
            <person name="Andreopoulos B."/>
            <person name="Baker S.E."/>
            <person name="Barry K."/>
            <person name="Bills G."/>
            <person name="Bluhm B.H."/>
            <person name="Cannon C."/>
            <person name="Castanera R."/>
            <person name="Culley D.E."/>
            <person name="Daum C."/>
            <person name="Ezra D."/>
            <person name="Gonzalez J.B."/>
            <person name="Henrissat B."/>
            <person name="Kuo A."/>
            <person name="Liang C."/>
            <person name="Lipzen A."/>
            <person name="Lutzoni F."/>
            <person name="Magnuson J."/>
            <person name="Mondo S."/>
            <person name="Nolan M."/>
            <person name="Ohm R."/>
            <person name="Pangilinan J."/>
            <person name="Park H.-J."/>
            <person name="Ramirez L."/>
            <person name="Alfaro M."/>
            <person name="Sun H."/>
            <person name="Tritt A."/>
            <person name="Yoshinaga Y."/>
            <person name="Zwiers L.-H."/>
            <person name="Turgeon B.G."/>
            <person name="Goodwin S.B."/>
            <person name="Spatafora J.W."/>
            <person name="Crous P.W."/>
            <person name="Grigoriev I.V."/>
        </authorList>
    </citation>
    <scope>NUCLEOTIDE SEQUENCE</scope>
    <source>
        <strain evidence="3">CBS 342.82</strain>
    </source>
</reference>